<sequence length="389" mass="44090">MQFYKNKKIRYFDLVIAIVIAFISIKVIDNYKVLFAALGKLMSIISPFIFALIIAYILNPIMSFFERKFKLRRGLSILITYILIIVAITLFIVDLLPKITSNILDMVKNIPQFTVIAQEWFNNLLDNEGIKNVLNSTGNLNIRPDFVVSKLSNIISTILDTILSKTLSITNSFIKWVFGFIISIYVLADKEKFIETTKKFIYIIMKEKKADKFLNFFRNIDYMIGLYIGTKAIDSSIIATIAFVGLSIIKSPYTLLIAIIVGITNMIPYFGPFVGMTIGFFINLFFSPIKAFIVLIFLFLLQQFDGWYLDPKLIGGKVGLPPFLIIFAVTLGGGLYGPIGMILAVPTMAVIKIYIDKILAKYGKKSNRNNDNKEEKVNIQSDEECSVIK</sequence>
<evidence type="ECO:0000256" key="4">
    <source>
        <dbReference type="ARBA" id="ARBA00022475"/>
    </source>
</evidence>
<organism evidence="9 10">
    <name type="scientific">Clostridium tetanomorphum</name>
    <dbReference type="NCBI Taxonomy" id="1553"/>
    <lineage>
        <taxon>Bacteria</taxon>
        <taxon>Bacillati</taxon>
        <taxon>Bacillota</taxon>
        <taxon>Clostridia</taxon>
        <taxon>Eubacteriales</taxon>
        <taxon>Clostridiaceae</taxon>
        <taxon>Clostridium</taxon>
    </lineage>
</organism>
<proteinExistence type="inferred from homology"/>
<keyword evidence="5 8" id="KW-0812">Transmembrane</keyword>
<dbReference type="PANTHER" id="PTHR21716">
    <property type="entry name" value="TRANSMEMBRANE PROTEIN"/>
    <property type="match status" value="1"/>
</dbReference>
<comment type="similarity">
    <text evidence="2">Belongs to the autoinducer-2 exporter (AI-2E) (TC 2.A.86) family.</text>
</comment>
<dbReference type="GO" id="GO:0055085">
    <property type="term" value="P:transmembrane transport"/>
    <property type="evidence" value="ECO:0007669"/>
    <property type="project" value="TreeGrafter"/>
</dbReference>
<feature type="transmembrane region" description="Helical" evidence="8">
    <location>
        <begin position="224"/>
        <end position="249"/>
    </location>
</feature>
<evidence type="ECO:0000256" key="7">
    <source>
        <dbReference type="ARBA" id="ARBA00023136"/>
    </source>
</evidence>
<dbReference type="AlphaFoldDB" id="A0A923EB33"/>
<dbReference type="EMBL" id="JAAZWO010000042">
    <property type="protein sequence ID" value="MBC2399977.1"/>
    <property type="molecule type" value="Genomic_DNA"/>
</dbReference>
<feature type="transmembrane region" description="Helical" evidence="8">
    <location>
        <begin position="255"/>
        <end position="274"/>
    </location>
</feature>
<evidence type="ECO:0000313" key="10">
    <source>
        <dbReference type="Proteomes" id="UP000563151"/>
    </source>
</evidence>
<dbReference type="GO" id="GO:0005886">
    <property type="term" value="C:plasma membrane"/>
    <property type="evidence" value="ECO:0007669"/>
    <property type="project" value="UniProtKB-SubCell"/>
</dbReference>
<keyword evidence="3" id="KW-0813">Transport</keyword>
<keyword evidence="10" id="KW-1185">Reference proteome</keyword>
<keyword evidence="6 8" id="KW-1133">Transmembrane helix</keyword>
<comment type="caution">
    <text evidence="9">The sequence shown here is derived from an EMBL/GenBank/DDBJ whole genome shotgun (WGS) entry which is preliminary data.</text>
</comment>
<feature type="transmembrane region" description="Helical" evidence="8">
    <location>
        <begin position="12"/>
        <end position="28"/>
    </location>
</feature>
<gene>
    <name evidence="9" type="ORF">HGG79_19755</name>
</gene>
<evidence type="ECO:0000256" key="3">
    <source>
        <dbReference type="ARBA" id="ARBA00022448"/>
    </source>
</evidence>
<keyword evidence="4" id="KW-1003">Cell membrane</keyword>
<evidence type="ECO:0000256" key="6">
    <source>
        <dbReference type="ARBA" id="ARBA00022989"/>
    </source>
</evidence>
<protein>
    <submittedName>
        <fullName evidence="9">AI-2E family transporter</fullName>
    </submittedName>
</protein>
<feature type="transmembrane region" description="Helical" evidence="8">
    <location>
        <begin position="322"/>
        <end position="355"/>
    </location>
</feature>
<evidence type="ECO:0000256" key="1">
    <source>
        <dbReference type="ARBA" id="ARBA00004651"/>
    </source>
</evidence>
<evidence type="ECO:0000256" key="8">
    <source>
        <dbReference type="SAM" id="Phobius"/>
    </source>
</evidence>
<accession>A0A923EB33</accession>
<dbReference type="PANTHER" id="PTHR21716:SF53">
    <property type="entry name" value="PERMEASE PERM-RELATED"/>
    <property type="match status" value="1"/>
</dbReference>
<comment type="subcellular location">
    <subcellularLocation>
        <location evidence="1">Cell membrane</location>
        <topology evidence="1">Multi-pass membrane protein</topology>
    </subcellularLocation>
</comment>
<evidence type="ECO:0000313" key="9">
    <source>
        <dbReference type="EMBL" id="MBC2399977.1"/>
    </source>
</evidence>
<dbReference type="Proteomes" id="UP000563151">
    <property type="component" value="Unassembled WGS sequence"/>
</dbReference>
<feature type="transmembrane region" description="Helical" evidence="8">
    <location>
        <begin position="281"/>
        <end position="302"/>
    </location>
</feature>
<feature type="transmembrane region" description="Helical" evidence="8">
    <location>
        <begin position="78"/>
        <end position="96"/>
    </location>
</feature>
<feature type="transmembrane region" description="Helical" evidence="8">
    <location>
        <begin position="169"/>
        <end position="188"/>
    </location>
</feature>
<feature type="transmembrane region" description="Helical" evidence="8">
    <location>
        <begin position="34"/>
        <end position="58"/>
    </location>
</feature>
<reference evidence="9 10" key="1">
    <citation type="submission" date="2020-04" db="EMBL/GenBank/DDBJ databases">
        <title>Genomic insights into acetone-butanol-ethanol (ABE) fermentation by sequencing solventogenic clostridia strains.</title>
        <authorList>
            <person name="Brown S."/>
        </authorList>
    </citation>
    <scope>NUCLEOTIDE SEQUENCE [LARGE SCALE GENOMIC DNA]</scope>
    <source>
        <strain evidence="9 10">DJ011</strain>
    </source>
</reference>
<name>A0A923EB33_CLOTT</name>
<keyword evidence="7 8" id="KW-0472">Membrane</keyword>
<dbReference type="Pfam" id="PF01594">
    <property type="entry name" value="AI-2E_transport"/>
    <property type="match status" value="1"/>
</dbReference>
<evidence type="ECO:0000256" key="2">
    <source>
        <dbReference type="ARBA" id="ARBA00009773"/>
    </source>
</evidence>
<evidence type="ECO:0000256" key="5">
    <source>
        <dbReference type="ARBA" id="ARBA00022692"/>
    </source>
</evidence>
<dbReference type="RefSeq" id="WP_051593428.1">
    <property type="nucleotide sequence ID" value="NZ_JAAZWO010000042.1"/>
</dbReference>
<dbReference type="InterPro" id="IPR002549">
    <property type="entry name" value="AI-2E-like"/>
</dbReference>